<proteinExistence type="predicted"/>
<feature type="signal peptide" evidence="1">
    <location>
        <begin position="1"/>
        <end position="23"/>
    </location>
</feature>
<dbReference type="EMBL" id="JBJKFK010005675">
    <property type="protein sequence ID" value="KAL3308192.1"/>
    <property type="molecule type" value="Genomic_DNA"/>
</dbReference>
<keyword evidence="1" id="KW-0732">Signal</keyword>
<feature type="non-terminal residue" evidence="2">
    <location>
        <position position="79"/>
    </location>
</feature>
<dbReference type="Proteomes" id="UP001626550">
    <property type="component" value="Unassembled WGS sequence"/>
</dbReference>
<accession>A0ABD2PKZ9</accession>
<sequence length="79" mass="9100">MSKFEEFIGLSILVLYCVTLTRAQMQEQARIAPGSEWVVESGYQETVGYKNITGYILAEFEKVYKTRGTVVEHKNYTKQ</sequence>
<reference evidence="2 3" key="1">
    <citation type="submission" date="2024-11" db="EMBL/GenBank/DDBJ databases">
        <title>Adaptive evolution of stress response genes in parasites aligns with host niche diversity.</title>
        <authorList>
            <person name="Hahn C."/>
            <person name="Resl P."/>
        </authorList>
    </citation>
    <scope>NUCLEOTIDE SEQUENCE [LARGE SCALE GENOMIC DNA]</scope>
    <source>
        <strain evidence="2">EGGRZ-B1_66</strain>
        <tissue evidence="2">Body</tissue>
    </source>
</reference>
<feature type="chain" id="PRO_5044774987" evidence="1">
    <location>
        <begin position="24"/>
        <end position="79"/>
    </location>
</feature>
<evidence type="ECO:0000256" key="1">
    <source>
        <dbReference type="SAM" id="SignalP"/>
    </source>
</evidence>
<evidence type="ECO:0000313" key="2">
    <source>
        <dbReference type="EMBL" id="KAL3308192.1"/>
    </source>
</evidence>
<comment type="caution">
    <text evidence="2">The sequence shown here is derived from an EMBL/GenBank/DDBJ whole genome shotgun (WGS) entry which is preliminary data.</text>
</comment>
<keyword evidence="3" id="KW-1185">Reference proteome</keyword>
<evidence type="ECO:0000313" key="3">
    <source>
        <dbReference type="Proteomes" id="UP001626550"/>
    </source>
</evidence>
<organism evidence="2 3">
    <name type="scientific">Cichlidogyrus casuarinus</name>
    <dbReference type="NCBI Taxonomy" id="1844966"/>
    <lineage>
        <taxon>Eukaryota</taxon>
        <taxon>Metazoa</taxon>
        <taxon>Spiralia</taxon>
        <taxon>Lophotrochozoa</taxon>
        <taxon>Platyhelminthes</taxon>
        <taxon>Monogenea</taxon>
        <taxon>Monopisthocotylea</taxon>
        <taxon>Dactylogyridea</taxon>
        <taxon>Ancyrocephalidae</taxon>
        <taxon>Cichlidogyrus</taxon>
    </lineage>
</organism>
<name>A0ABD2PKZ9_9PLAT</name>
<protein>
    <submittedName>
        <fullName evidence="2">Uncharacterized protein</fullName>
    </submittedName>
</protein>
<dbReference type="AlphaFoldDB" id="A0ABD2PKZ9"/>
<gene>
    <name evidence="2" type="ORF">Ciccas_013280</name>
</gene>